<evidence type="ECO:0000313" key="3">
    <source>
        <dbReference type="EnsemblProtists" id="EOD41526"/>
    </source>
</evidence>
<evidence type="ECO:0000256" key="1">
    <source>
        <dbReference type="SAM" id="Phobius"/>
    </source>
</evidence>
<proteinExistence type="predicted"/>
<dbReference type="HOGENOM" id="CLU_544506_0_0_1"/>
<evidence type="ECO:0000313" key="4">
    <source>
        <dbReference type="Proteomes" id="UP000013827"/>
    </source>
</evidence>
<keyword evidence="1" id="KW-1133">Transmembrane helix</keyword>
<dbReference type="KEGG" id="ehx:EMIHUDRAFT_460922"/>
<dbReference type="AlphaFoldDB" id="A0A0D3L0J1"/>
<keyword evidence="1" id="KW-0472">Membrane</keyword>
<feature type="signal peptide" evidence="2">
    <location>
        <begin position="1"/>
        <end position="26"/>
    </location>
</feature>
<dbReference type="Proteomes" id="UP000013827">
    <property type="component" value="Unassembled WGS sequence"/>
</dbReference>
<dbReference type="PaxDb" id="2903-EOD41526"/>
<feature type="transmembrane region" description="Helical" evidence="1">
    <location>
        <begin position="321"/>
        <end position="342"/>
    </location>
</feature>
<dbReference type="GeneID" id="17286796"/>
<evidence type="ECO:0008006" key="5">
    <source>
        <dbReference type="Google" id="ProtNLM"/>
    </source>
</evidence>
<feature type="chain" id="PRO_5044234162" description="TLC domain-containing protein" evidence="2">
    <location>
        <begin position="27"/>
        <end position="454"/>
    </location>
</feature>
<protein>
    <recommendedName>
        <fullName evidence="5">TLC domain-containing protein</fullName>
    </recommendedName>
</protein>
<keyword evidence="1" id="KW-0812">Transmembrane</keyword>
<evidence type="ECO:0000256" key="2">
    <source>
        <dbReference type="SAM" id="SignalP"/>
    </source>
</evidence>
<organism evidence="3 4">
    <name type="scientific">Emiliania huxleyi (strain CCMP1516)</name>
    <dbReference type="NCBI Taxonomy" id="280463"/>
    <lineage>
        <taxon>Eukaryota</taxon>
        <taxon>Haptista</taxon>
        <taxon>Haptophyta</taxon>
        <taxon>Prymnesiophyceae</taxon>
        <taxon>Isochrysidales</taxon>
        <taxon>Noelaerhabdaceae</taxon>
        <taxon>Emiliania</taxon>
    </lineage>
</organism>
<keyword evidence="2" id="KW-0732">Signal</keyword>
<accession>A0A0D3L0J1</accession>
<keyword evidence="4" id="KW-1185">Reference proteome</keyword>
<reference evidence="3" key="2">
    <citation type="submission" date="2024-10" db="UniProtKB">
        <authorList>
            <consortium name="EnsemblProtists"/>
        </authorList>
    </citation>
    <scope>IDENTIFICATION</scope>
</reference>
<feature type="transmembrane region" description="Helical" evidence="1">
    <location>
        <begin position="404"/>
        <end position="422"/>
    </location>
</feature>
<dbReference type="RefSeq" id="XP_005793955.1">
    <property type="nucleotide sequence ID" value="XM_005793898.1"/>
</dbReference>
<reference evidence="4" key="1">
    <citation type="journal article" date="2013" name="Nature">
        <title>Pan genome of the phytoplankton Emiliania underpins its global distribution.</title>
        <authorList>
            <person name="Read B.A."/>
            <person name="Kegel J."/>
            <person name="Klute M.J."/>
            <person name="Kuo A."/>
            <person name="Lefebvre S.C."/>
            <person name="Maumus F."/>
            <person name="Mayer C."/>
            <person name="Miller J."/>
            <person name="Monier A."/>
            <person name="Salamov A."/>
            <person name="Young J."/>
            <person name="Aguilar M."/>
            <person name="Claverie J.M."/>
            <person name="Frickenhaus S."/>
            <person name="Gonzalez K."/>
            <person name="Herman E.K."/>
            <person name="Lin Y.C."/>
            <person name="Napier J."/>
            <person name="Ogata H."/>
            <person name="Sarno A.F."/>
            <person name="Shmutz J."/>
            <person name="Schroeder D."/>
            <person name="de Vargas C."/>
            <person name="Verret F."/>
            <person name="von Dassow P."/>
            <person name="Valentin K."/>
            <person name="Van de Peer Y."/>
            <person name="Wheeler G."/>
            <person name="Dacks J.B."/>
            <person name="Delwiche C.F."/>
            <person name="Dyhrman S.T."/>
            <person name="Glockner G."/>
            <person name="John U."/>
            <person name="Richards T."/>
            <person name="Worden A.Z."/>
            <person name="Zhang X."/>
            <person name="Grigoriev I.V."/>
            <person name="Allen A.E."/>
            <person name="Bidle K."/>
            <person name="Borodovsky M."/>
            <person name="Bowler C."/>
            <person name="Brownlee C."/>
            <person name="Cock J.M."/>
            <person name="Elias M."/>
            <person name="Gladyshev V.N."/>
            <person name="Groth M."/>
            <person name="Guda C."/>
            <person name="Hadaegh A."/>
            <person name="Iglesias-Rodriguez M.D."/>
            <person name="Jenkins J."/>
            <person name="Jones B.M."/>
            <person name="Lawson T."/>
            <person name="Leese F."/>
            <person name="Lindquist E."/>
            <person name="Lobanov A."/>
            <person name="Lomsadze A."/>
            <person name="Malik S.B."/>
            <person name="Marsh M.E."/>
            <person name="Mackinder L."/>
            <person name="Mock T."/>
            <person name="Mueller-Roeber B."/>
            <person name="Pagarete A."/>
            <person name="Parker M."/>
            <person name="Probert I."/>
            <person name="Quesneville H."/>
            <person name="Raines C."/>
            <person name="Rensing S.A."/>
            <person name="Riano-Pachon D.M."/>
            <person name="Richier S."/>
            <person name="Rokitta S."/>
            <person name="Shiraiwa Y."/>
            <person name="Soanes D.M."/>
            <person name="van der Giezen M."/>
            <person name="Wahlund T.M."/>
            <person name="Williams B."/>
            <person name="Wilson W."/>
            <person name="Wolfe G."/>
            <person name="Wurch L.L."/>
        </authorList>
    </citation>
    <scope>NUCLEOTIDE SEQUENCE</scope>
</reference>
<sequence>MSSHAGTCTFAAAAAAAALFVGLVAAPPPTISDVIHSVDHGIAALGLWPSAEMAAAGNLVDWCVTSECFDAAFRVAASEISLGGMTAPDVVIGDFSVLRFLLSVVVAGVVTNAAMRIADTIARLLFTHFDAAKCSLPSVLPWPDPPGNSAPFDVPVPEASAEQLGKFLAFRGVALPATEAARREAAAREAVSYMAELFDRKHNEWCYRHYALKEKGLSFPYRAPFMNAWDFYGETSAHLRPVGNGQVIFALHHTVEGLLLPLLYFSSGDASFFYLALYADMGAYDILALLWRRATGADHTLTRHHPSVDAVLAGPLLSKTFMLHVVASAHLSGVFILAAIVLHQTPAQAWPRFLYRFQAAVLAAIYACRVVWWAPIAAASLRLAYTGFLPPLLTPHGVASEPRLLSPCFAAMLLLIAFYTYFNADQIVYNRKLLRKAGERLRLATEKERPSYSC</sequence>
<dbReference type="EnsemblProtists" id="EOD41526">
    <property type="protein sequence ID" value="EOD41526"/>
    <property type="gene ID" value="EMIHUDRAFT_460922"/>
</dbReference>
<name>A0A0D3L0J1_EMIH1</name>
<feature type="transmembrane region" description="Helical" evidence="1">
    <location>
        <begin position="354"/>
        <end position="384"/>
    </location>
</feature>